<accession>R0KX69</accession>
<evidence type="ECO:0000313" key="6">
    <source>
        <dbReference type="Proteomes" id="UP000016935"/>
    </source>
</evidence>
<proteinExistence type="inferred from homology"/>
<keyword evidence="2" id="KW-0547">Nucleotide-binding</keyword>
<dbReference type="Gene3D" id="1.10.510.10">
    <property type="entry name" value="Transferase(Phosphotransferase) domain 1"/>
    <property type="match status" value="1"/>
</dbReference>
<dbReference type="PANTHER" id="PTHR45832:SF22">
    <property type="entry name" value="SERINE_THREONINE-PROTEIN KINASE SAMKA-RELATED"/>
    <property type="match status" value="1"/>
</dbReference>
<reference evidence="5 6" key="1">
    <citation type="journal article" date="2012" name="PLoS Pathog.">
        <title>Diverse lifestyles and strategies of plant pathogenesis encoded in the genomes of eighteen Dothideomycetes fungi.</title>
        <authorList>
            <person name="Ohm R.A."/>
            <person name="Feau N."/>
            <person name="Henrissat B."/>
            <person name="Schoch C.L."/>
            <person name="Horwitz B.A."/>
            <person name="Barry K.W."/>
            <person name="Condon B.J."/>
            <person name="Copeland A.C."/>
            <person name="Dhillon B."/>
            <person name="Glaser F."/>
            <person name="Hesse C.N."/>
            <person name="Kosti I."/>
            <person name="LaButti K."/>
            <person name="Lindquist E.A."/>
            <person name="Lucas S."/>
            <person name="Salamov A.A."/>
            <person name="Bradshaw R.E."/>
            <person name="Ciuffetti L."/>
            <person name="Hamelin R.C."/>
            <person name="Kema G.H.J."/>
            <person name="Lawrence C."/>
            <person name="Scott J.A."/>
            <person name="Spatafora J.W."/>
            <person name="Turgeon B.G."/>
            <person name="de Wit P.J.G.M."/>
            <person name="Zhong S."/>
            <person name="Goodwin S.B."/>
            <person name="Grigoriev I.V."/>
        </authorList>
    </citation>
    <scope>NUCLEOTIDE SEQUENCE [LARGE SCALE GENOMIC DNA]</scope>
    <source>
        <strain evidence="6">28A</strain>
    </source>
</reference>
<reference evidence="5 6" key="2">
    <citation type="journal article" date="2013" name="PLoS Genet.">
        <title>Comparative genome structure, secondary metabolite, and effector coding capacity across Cochliobolus pathogens.</title>
        <authorList>
            <person name="Condon B.J."/>
            <person name="Leng Y."/>
            <person name="Wu D."/>
            <person name="Bushley K.E."/>
            <person name="Ohm R.A."/>
            <person name="Otillar R."/>
            <person name="Martin J."/>
            <person name="Schackwitz W."/>
            <person name="Grimwood J."/>
            <person name="MohdZainudin N."/>
            <person name="Xue C."/>
            <person name="Wang R."/>
            <person name="Manning V.A."/>
            <person name="Dhillon B."/>
            <person name="Tu Z.J."/>
            <person name="Steffenson B.J."/>
            <person name="Salamov A."/>
            <person name="Sun H."/>
            <person name="Lowry S."/>
            <person name="LaButti K."/>
            <person name="Han J."/>
            <person name="Copeland A."/>
            <person name="Lindquist E."/>
            <person name="Barry K."/>
            <person name="Schmutz J."/>
            <person name="Baker S.E."/>
            <person name="Ciuffetti L.M."/>
            <person name="Grigoriev I.V."/>
            <person name="Zhong S."/>
            <person name="Turgeon B.G."/>
        </authorList>
    </citation>
    <scope>NUCLEOTIDE SEQUENCE [LARGE SCALE GENOMIC DNA]</scope>
    <source>
        <strain evidence="6">28A</strain>
    </source>
</reference>
<dbReference type="EMBL" id="KB908481">
    <property type="protein sequence ID" value="EOA92307.1"/>
    <property type="molecule type" value="Genomic_DNA"/>
</dbReference>
<keyword evidence="6" id="KW-1185">Reference proteome</keyword>
<evidence type="ECO:0000256" key="3">
    <source>
        <dbReference type="ARBA" id="ARBA00022840"/>
    </source>
</evidence>
<dbReference type="PROSITE" id="PS50011">
    <property type="entry name" value="PROTEIN_KINASE_DOM"/>
    <property type="match status" value="1"/>
</dbReference>
<dbReference type="SMART" id="SM00220">
    <property type="entry name" value="S_TKc"/>
    <property type="match status" value="1"/>
</dbReference>
<dbReference type="STRING" id="671987.R0KX69"/>
<dbReference type="GO" id="GO:0005524">
    <property type="term" value="F:ATP binding"/>
    <property type="evidence" value="ECO:0007669"/>
    <property type="project" value="UniProtKB-KW"/>
</dbReference>
<dbReference type="PANTHER" id="PTHR45832">
    <property type="entry name" value="SERINE/THREONINE-PROTEIN KINASE SAMKA-RELATED-RELATED"/>
    <property type="match status" value="1"/>
</dbReference>
<dbReference type="InterPro" id="IPR008271">
    <property type="entry name" value="Ser/Thr_kinase_AS"/>
</dbReference>
<dbReference type="GeneID" id="19397278"/>
<dbReference type="GO" id="GO:0004672">
    <property type="term" value="F:protein kinase activity"/>
    <property type="evidence" value="ECO:0007669"/>
    <property type="project" value="InterPro"/>
</dbReference>
<dbReference type="RefSeq" id="XP_008021154.1">
    <property type="nucleotide sequence ID" value="XM_008022963.1"/>
</dbReference>
<dbReference type="InterPro" id="IPR011009">
    <property type="entry name" value="Kinase-like_dom_sf"/>
</dbReference>
<protein>
    <recommendedName>
        <fullName evidence="4">Protein kinase domain-containing protein</fullName>
    </recommendedName>
</protein>
<evidence type="ECO:0000256" key="2">
    <source>
        <dbReference type="ARBA" id="ARBA00022741"/>
    </source>
</evidence>
<dbReference type="OrthoDB" id="5979581at2759"/>
<dbReference type="Pfam" id="PF00069">
    <property type="entry name" value="Pkinase"/>
    <property type="match status" value="1"/>
</dbReference>
<evidence type="ECO:0000259" key="4">
    <source>
        <dbReference type="PROSITE" id="PS50011"/>
    </source>
</evidence>
<dbReference type="eggNOG" id="KOG0578">
    <property type="taxonomic scope" value="Eukaryota"/>
</dbReference>
<dbReference type="AlphaFoldDB" id="R0KX69"/>
<dbReference type="Proteomes" id="UP000016935">
    <property type="component" value="Unassembled WGS sequence"/>
</dbReference>
<keyword evidence="3" id="KW-0067">ATP-binding</keyword>
<dbReference type="HOGENOM" id="CLU_076146_0_0_1"/>
<sequence>MSSLFRIGQVLKGHASQYTITKQIQDTVWFAKNHLHKLTVIKSVLDHPRVENERDVLKRFQHRTPYLRPVIDEIEEPNVPQDLLQADIERTLNRSELKYVSRCVLEAIKTLHEDGFVHTDVKPNNVFVNLHEGENRFSDVQLGDLGGCYPADSKWATSGTMVGTPIWTSPEILMELPWNTTADIWSFGAMLISLIYGNDFNIFKPVGMKRDDEEYVSGVVIEQFKIFGPFPAKIAEIADSETIHSINLIMRAIPKEKATPFSRITRREVSQRDNIFISKMMKLDWRDRPTANELLEDEWWNDVD</sequence>
<dbReference type="SUPFAM" id="SSF56112">
    <property type="entry name" value="Protein kinase-like (PK-like)"/>
    <property type="match status" value="1"/>
</dbReference>
<evidence type="ECO:0000313" key="5">
    <source>
        <dbReference type="EMBL" id="EOA92307.1"/>
    </source>
</evidence>
<dbReference type="InterPro" id="IPR000719">
    <property type="entry name" value="Prot_kinase_dom"/>
</dbReference>
<comment type="similarity">
    <text evidence="1">Belongs to the protein kinase superfamily. STE Ser/Thr protein kinase family. STE20 subfamily.</text>
</comment>
<evidence type="ECO:0000256" key="1">
    <source>
        <dbReference type="ARBA" id="ARBA00008874"/>
    </source>
</evidence>
<gene>
    <name evidence="5" type="ORF">SETTUDRAFT_153258</name>
</gene>
<dbReference type="InterPro" id="IPR051931">
    <property type="entry name" value="PAK3-like"/>
</dbReference>
<dbReference type="PROSITE" id="PS00108">
    <property type="entry name" value="PROTEIN_KINASE_ST"/>
    <property type="match status" value="1"/>
</dbReference>
<name>R0KX69_EXST2</name>
<feature type="domain" description="Protein kinase" evidence="4">
    <location>
        <begin position="1"/>
        <end position="300"/>
    </location>
</feature>
<organism evidence="5 6">
    <name type="scientific">Exserohilum turcicum (strain 28A)</name>
    <name type="common">Northern leaf blight fungus</name>
    <name type="synonym">Setosphaeria turcica</name>
    <dbReference type="NCBI Taxonomy" id="671987"/>
    <lineage>
        <taxon>Eukaryota</taxon>
        <taxon>Fungi</taxon>
        <taxon>Dikarya</taxon>
        <taxon>Ascomycota</taxon>
        <taxon>Pezizomycotina</taxon>
        <taxon>Dothideomycetes</taxon>
        <taxon>Pleosporomycetidae</taxon>
        <taxon>Pleosporales</taxon>
        <taxon>Pleosporineae</taxon>
        <taxon>Pleosporaceae</taxon>
        <taxon>Exserohilum</taxon>
    </lineage>
</organism>